<accession>A0A7U2ENC8</accession>
<sequence length="121" mass="13539">MMKKSTVTLVANLQCCPPNREPPWPQYLPIPPNPVQPPCARTGIFAGITMKSLKISASQPRVRSQLQIRVVKSMNRKNEWSTFVVRLWDELPPITSRIPSRRASTVSAAAIKLGRVPAEHD</sequence>
<proteinExistence type="predicted"/>
<evidence type="ECO:0000313" key="1">
    <source>
        <dbReference type="EMBL" id="QRC90041.1"/>
    </source>
</evidence>
<dbReference type="EMBL" id="CP069023">
    <property type="protein sequence ID" value="QRC90041.1"/>
    <property type="molecule type" value="Genomic_DNA"/>
</dbReference>
<protein>
    <submittedName>
        <fullName evidence="1">Uncharacterized protein</fullName>
    </submittedName>
</protein>
<organism evidence="1 2">
    <name type="scientific">Phaeosphaeria nodorum (strain SN15 / ATCC MYA-4574 / FGSC 10173)</name>
    <name type="common">Glume blotch fungus</name>
    <name type="synonym">Parastagonospora nodorum</name>
    <dbReference type="NCBI Taxonomy" id="321614"/>
    <lineage>
        <taxon>Eukaryota</taxon>
        <taxon>Fungi</taxon>
        <taxon>Dikarya</taxon>
        <taxon>Ascomycota</taxon>
        <taxon>Pezizomycotina</taxon>
        <taxon>Dothideomycetes</taxon>
        <taxon>Pleosporomycetidae</taxon>
        <taxon>Pleosporales</taxon>
        <taxon>Pleosporineae</taxon>
        <taxon>Phaeosphaeriaceae</taxon>
        <taxon>Parastagonospora</taxon>
    </lineage>
</organism>
<gene>
    <name evidence="1" type="ORF">JI435_424920</name>
</gene>
<dbReference type="VEuPathDB" id="FungiDB:JI435_424920"/>
<evidence type="ECO:0000313" key="2">
    <source>
        <dbReference type="Proteomes" id="UP000663193"/>
    </source>
</evidence>
<keyword evidence="2" id="KW-1185">Reference proteome</keyword>
<dbReference type="AlphaFoldDB" id="A0A7U2ENC8"/>
<reference evidence="2" key="1">
    <citation type="journal article" date="2021" name="BMC Genomics">
        <title>Chromosome-level genome assembly and manually-curated proteome of model necrotroph Parastagonospora nodorum Sn15 reveals a genome-wide trove of candidate effector homologs, and redundancy of virulence-related functions within an accessory chromosome.</title>
        <authorList>
            <person name="Bertazzoni S."/>
            <person name="Jones D.A.B."/>
            <person name="Phan H.T."/>
            <person name="Tan K.-C."/>
            <person name="Hane J.K."/>
        </authorList>
    </citation>
    <scope>NUCLEOTIDE SEQUENCE [LARGE SCALE GENOMIC DNA]</scope>
    <source>
        <strain evidence="2">SN15 / ATCC MYA-4574 / FGSC 10173)</strain>
    </source>
</reference>
<dbReference type="Proteomes" id="UP000663193">
    <property type="component" value="Chromosome 1"/>
</dbReference>
<name>A0A7U2ENC8_PHANO</name>